<dbReference type="KEGG" id="vna:PN96_17580"/>
<dbReference type="GeneID" id="70914645"/>
<evidence type="ECO:0000256" key="3">
    <source>
        <dbReference type="ARBA" id="ARBA00012257"/>
    </source>
</evidence>
<dbReference type="EMBL" id="CP016346">
    <property type="protein sequence ID" value="ANQ15270.1"/>
    <property type="molecule type" value="Genomic_DNA"/>
</dbReference>
<sequence>MSTVNLALSLSDEQLERICTSQRWQQEMKIRMPFDSIDSLLRSAEIAFTKLKENDWLEAFAGHPMIGDLNSLKKKYSQGKDLSEKEQKNVKQASTDVLQELLTLNRKYHDKFGFIFIVCATNKTAEEMLSLLKGRINRSRDEELHQAALEQQKISKIRMEALL</sequence>
<gene>
    <name evidence="8" type="ORF">BA890_21425</name>
</gene>
<protein>
    <recommendedName>
        <fullName evidence="3">2-oxo-4-hydroxy-4-carboxy-5-ureidoimidazoline decarboxylase</fullName>
        <ecNumber evidence="3">4.1.1.97</ecNumber>
    </recommendedName>
</protein>
<proteinExistence type="predicted"/>
<evidence type="ECO:0000256" key="4">
    <source>
        <dbReference type="ARBA" id="ARBA00022631"/>
    </source>
</evidence>
<comment type="catalytic activity">
    <reaction evidence="1">
        <text>5-hydroxy-2-oxo-4-ureido-2,5-dihydro-1H-imidazole-5-carboxylate + H(+) = (S)-allantoin + CO2</text>
        <dbReference type="Rhea" id="RHEA:26301"/>
        <dbReference type="ChEBI" id="CHEBI:15378"/>
        <dbReference type="ChEBI" id="CHEBI:15678"/>
        <dbReference type="ChEBI" id="CHEBI:16526"/>
        <dbReference type="ChEBI" id="CHEBI:58639"/>
        <dbReference type="EC" id="4.1.1.97"/>
    </reaction>
</comment>
<dbReference type="PANTHER" id="PTHR43466">
    <property type="entry name" value="2-OXO-4-HYDROXY-4-CARBOXY-5-UREIDOIMIDAZOLINE DECARBOXYLASE-RELATED"/>
    <property type="match status" value="1"/>
</dbReference>
<dbReference type="Proteomes" id="UP000092741">
    <property type="component" value="Chromosome 2"/>
</dbReference>
<dbReference type="PANTHER" id="PTHR43466:SF1">
    <property type="entry name" value="2-OXO-4-HYDROXY-4-CARBOXY-5-UREIDOIMIDAZOLINE DECARBOXYLASE-RELATED"/>
    <property type="match status" value="1"/>
</dbReference>
<dbReference type="EC" id="4.1.1.97" evidence="3"/>
<evidence type="ECO:0000259" key="7">
    <source>
        <dbReference type="Pfam" id="PF09349"/>
    </source>
</evidence>
<keyword evidence="5" id="KW-0210">Decarboxylase</keyword>
<dbReference type="RefSeq" id="WP_020334080.1">
    <property type="nucleotide sequence ID" value="NZ_ATFJ01000017.1"/>
</dbReference>
<keyword evidence="9" id="KW-1185">Reference proteome</keyword>
<evidence type="ECO:0000256" key="6">
    <source>
        <dbReference type="ARBA" id="ARBA00023239"/>
    </source>
</evidence>
<dbReference type="GO" id="GO:0051997">
    <property type="term" value="F:2-oxo-4-hydroxy-4-carboxy-5-ureidoimidazoline decarboxylase activity"/>
    <property type="evidence" value="ECO:0007669"/>
    <property type="project" value="UniProtKB-EC"/>
</dbReference>
<keyword evidence="6" id="KW-0456">Lyase</keyword>
<dbReference type="GO" id="GO:0006144">
    <property type="term" value="P:purine nucleobase metabolic process"/>
    <property type="evidence" value="ECO:0007669"/>
    <property type="project" value="UniProtKB-KW"/>
</dbReference>
<dbReference type="AlphaFoldDB" id="A0AAN0Y768"/>
<name>A0AAN0Y768_VIBNA</name>
<evidence type="ECO:0000313" key="8">
    <source>
        <dbReference type="EMBL" id="ANQ15270.1"/>
    </source>
</evidence>
<keyword evidence="4" id="KW-0659">Purine metabolism</keyword>
<dbReference type="Pfam" id="PF09349">
    <property type="entry name" value="OHCU_decarbox"/>
    <property type="match status" value="1"/>
</dbReference>
<dbReference type="SUPFAM" id="SSF158694">
    <property type="entry name" value="UraD-Like"/>
    <property type="match status" value="1"/>
</dbReference>
<dbReference type="InterPro" id="IPR018020">
    <property type="entry name" value="OHCU_decarboxylase"/>
</dbReference>
<comment type="pathway">
    <text evidence="2">Purine metabolism; urate degradation; (S)-allantoin from urate: step 3/3.</text>
</comment>
<dbReference type="Gene3D" id="1.10.3330.10">
    <property type="entry name" value="Oxo-4-hydroxy-4-carboxy-5-ureidoimidazoline decarboxylase"/>
    <property type="match status" value="1"/>
</dbReference>
<evidence type="ECO:0000256" key="5">
    <source>
        <dbReference type="ARBA" id="ARBA00022793"/>
    </source>
</evidence>
<feature type="domain" description="Oxo-4-hydroxy-4-carboxy-5-ureidoimidazoline decarboxylase" evidence="7">
    <location>
        <begin position="14"/>
        <end position="160"/>
    </location>
</feature>
<evidence type="ECO:0000313" key="9">
    <source>
        <dbReference type="Proteomes" id="UP000092741"/>
    </source>
</evidence>
<evidence type="ECO:0000256" key="2">
    <source>
        <dbReference type="ARBA" id="ARBA00004754"/>
    </source>
</evidence>
<evidence type="ECO:0000256" key="1">
    <source>
        <dbReference type="ARBA" id="ARBA00001163"/>
    </source>
</evidence>
<dbReference type="NCBIfam" id="NF010372">
    <property type="entry name" value="PRK13798.1"/>
    <property type="match status" value="1"/>
</dbReference>
<organism evidence="8 9">
    <name type="scientific">Vibrio natriegens NBRC 15636 = ATCC 14048 = DSM 759</name>
    <dbReference type="NCBI Taxonomy" id="1219067"/>
    <lineage>
        <taxon>Bacteria</taxon>
        <taxon>Pseudomonadati</taxon>
        <taxon>Pseudomonadota</taxon>
        <taxon>Gammaproteobacteria</taxon>
        <taxon>Vibrionales</taxon>
        <taxon>Vibrionaceae</taxon>
        <taxon>Vibrio</taxon>
    </lineage>
</organism>
<reference evidence="8 9" key="1">
    <citation type="submission" date="2016-07" db="EMBL/GenBank/DDBJ databases">
        <title>Developing Vibrio natriegens as a novel, fast-growing host for biotechnology.</title>
        <authorList>
            <person name="Weinstock M.T."/>
            <person name="Hesek E.D."/>
            <person name="Wilson C.M."/>
            <person name="Gibson D.G."/>
        </authorList>
    </citation>
    <scope>NUCLEOTIDE SEQUENCE [LARGE SCALE GENOMIC DNA]</scope>
    <source>
        <strain evidence="8 9">ATCC 14048</strain>
    </source>
</reference>
<dbReference type="GO" id="GO:0019628">
    <property type="term" value="P:urate catabolic process"/>
    <property type="evidence" value="ECO:0007669"/>
    <property type="project" value="TreeGrafter"/>
</dbReference>
<accession>A0AAN0Y768</accession>
<dbReference type="InterPro" id="IPR036778">
    <property type="entry name" value="OHCU_decarboxylase_sf"/>
</dbReference>